<dbReference type="RefSeq" id="WP_311731741.1">
    <property type="nucleotide sequence ID" value="NZ_JAVRFD010001246.1"/>
</dbReference>
<dbReference type="PANTHER" id="PTHR43775">
    <property type="entry name" value="FATTY ACID SYNTHASE"/>
    <property type="match status" value="1"/>
</dbReference>
<dbReference type="EMBL" id="JAVRFD010001246">
    <property type="protein sequence ID" value="MDT0551589.1"/>
    <property type="molecule type" value="Genomic_DNA"/>
</dbReference>
<dbReference type="Proteomes" id="UP001180754">
    <property type="component" value="Unassembled WGS sequence"/>
</dbReference>
<keyword evidence="5" id="KW-1185">Reference proteome</keyword>
<accession>A0ABU2Y0B7</accession>
<dbReference type="Pfam" id="PF16197">
    <property type="entry name" value="KAsynt_C_assoc"/>
    <property type="match status" value="1"/>
</dbReference>
<evidence type="ECO:0000313" key="5">
    <source>
        <dbReference type="Proteomes" id="UP001180754"/>
    </source>
</evidence>
<organism evidence="4 5">
    <name type="scientific">Streptomyces lonegramiae</name>
    <dbReference type="NCBI Taxonomy" id="3075524"/>
    <lineage>
        <taxon>Bacteria</taxon>
        <taxon>Bacillati</taxon>
        <taxon>Actinomycetota</taxon>
        <taxon>Actinomycetes</taxon>
        <taxon>Kitasatosporales</taxon>
        <taxon>Streptomycetaceae</taxon>
        <taxon>Streptomyces</taxon>
    </lineage>
</organism>
<evidence type="ECO:0000256" key="2">
    <source>
        <dbReference type="ARBA" id="ARBA00022553"/>
    </source>
</evidence>
<dbReference type="PANTHER" id="PTHR43775:SF37">
    <property type="entry name" value="SI:DKEY-61P9.11"/>
    <property type="match status" value="1"/>
</dbReference>
<keyword evidence="1" id="KW-0596">Phosphopantetheine</keyword>
<feature type="non-terminal residue" evidence="4">
    <location>
        <position position="1"/>
    </location>
</feature>
<dbReference type="Gene3D" id="3.40.366.10">
    <property type="entry name" value="Malonyl-Coenzyme A Acyl Carrier Protein, domain 2"/>
    <property type="match status" value="1"/>
</dbReference>
<keyword evidence="2" id="KW-0597">Phosphoprotein</keyword>
<dbReference type="InterPro" id="IPR032821">
    <property type="entry name" value="PKS_assoc"/>
</dbReference>
<feature type="non-terminal residue" evidence="4">
    <location>
        <position position="127"/>
    </location>
</feature>
<sequence length="127" mass="13278">VCSYGYGGTIAHILLEEAPAQQDTTSHDVPGPLIVPLSARSGQRLARQAEALGDHLRAGHQEMAPVAATLWARRGHEPVRAAVVAEHRHELIAGLDALARGESGAGLVTGEVPGGQARDAVWVFSGH</sequence>
<dbReference type="InterPro" id="IPR001227">
    <property type="entry name" value="Ac_transferase_dom_sf"/>
</dbReference>
<comment type="caution">
    <text evidence="4">The sequence shown here is derived from an EMBL/GenBank/DDBJ whole genome shotgun (WGS) entry which is preliminary data.</text>
</comment>
<name>A0ABU2Y0B7_9ACTN</name>
<evidence type="ECO:0000256" key="1">
    <source>
        <dbReference type="ARBA" id="ARBA00022450"/>
    </source>
</evidence>
<gene>
    <name evidence="4" type="ORF">RND15_54455</name>
</gene>
<dbReference type="InterPro" id="IPR050091">
    <property type="entry name" value="PKS_NRPS_Biosynth_Enz"/>
</dbReference>
<protein>
    <submittedName>
        <fullName evidence="4">Ketoacyl-synthetase C-terminal extension domain-containing protein</fullName>
    </submittedName>
</protein>
<reference evidence="4" key="1">
    <citation type="submission" date="2024-05" db="EMBL/GenBank/DDBJ databases">
        <title>30 novel species of actinomycetes from the DSMZ collection.</title>
        <authorList>
            <person name="Nouioui I."/>
        </authorList>
    </citation>
    <scope>NUCLEOTIDE SEQUENCE</scope>
    <source>
        <strain evidence="4">DSM 41529</strain>
    </source>
</reference>
<feature type="domain" description="Polyketide synthase C-terminal extension" evidence="3">
    <location>
        <begin position="1"/>
        <end position="84"/>
    </location>
</feature>
<proteinExistence type="predicted"/>
<evidence type="ECO:0000313" key="4">
    <source>
        <dbReference type="EMBL" id="MDT0551589.1"/>
    </source>
</evidence>
<evidence type="ECO:0000259" key="3">
    <source>
        <dbReference type="Pfam" id="PF16197"/>
    </source>
</evidence>